<keyword evidence="2" id="KW-0012">Acyltransferase</keyword>
<sequence>MRGRILFLSKMLLLPTGWIQSMRIRFAEVRDAASIADIYNQGIEERSSTFETTPRIPEDMLERIALMDRYPTLVMVNDADEVVAWAGLSSYRSRACYDGIADFSIYLDRGVRGQGLGKALLLALLVEALERGFWKVLSRIFTFNAASLALCRSCGFREVGVYEKHACLEGQWLDCVIVEHLIPANQPH</sequence>
<dbReference type="Pfam" id="PF00583">
    <property type="entry name" value="Acetyltransf_1"/>
    <property type="match status" value="1"/>
</dbReference>
<keyword evidence="1 4" id="KW-0808">Transferase</keyword>
<dbReference type="PROSITE" id="PS51186">
    <property type="entry name" value="GNAT"/>
    <property type="match status" value="1"/>
</dbReference>
<dbReference type="Gene3D" id="3.40.630.30">
    <property type="match status" value="1"/>
</dbReference>
<name>A0A1H0JH19_PSERE</name>
<evidence type="ECO:0000256" key="1">
    <source>
        <dbReference type="ARBA" id="ARBA00022679"/>
    </source>
</evidence>
<dbReference type="NCBIfam" id="NF040503">
    <property type="entry name" value="resist_ArsN1a"/>
    <property type="match status" value="1"/>
</dbReference>
<evidence type="ECO:0000259" key="3">
    <source>
        <dbReference type="PROSITE" id="PS51186"/>
    </source>
</evidence>
<protein>
    <submittedName>
        <fullName evidence="4">Phosphinothricin acetyltransferase</fullName>
    </submittedName>
</protein>
<dbReference type="GO" id="GO:0016747">
    <property type="term" value="F:acyltransferase activity, transferring groups other than amino-acyl groups"/>
    <property type="evidence" value="ECO:0007669"/>
    <property type="project" value="InterPro"/>
</dbReference>
<proteinExistence type="predicted"/>
<evidence type="ECO:0000313" key="5">
    <source>
        <dbReference type="Proteomes" id="UP000198549"/>
    </source>
</evidence>
<accession>A0A1H0JH19</accession>
<dbReference type="InterPro" id="IPR016181">
    <property type="entry name" value="Acyl_CoA_acyltransferase"/>
</dbReference>
<dbReference type="EMBL" id="LT629709">
    <property type="protein sequence ID" value="SDO42924.1"/>
    <property type="molecule type" value="Genomic_DNA"/>
</dbReference>
<feature type="domain" description="N-acetyltransferase" evidence="3">
    <location>
        <begin position="22"/>
        <end position="174"/>
    </location>
</feature>
<dbReference type="AlphaFoldDB" id="A0A1H0JH19"/>
<organism evidence="4 5">
    <name type="scientific">Pseudomonas reinekei</name>
    <dbReference type="NCBI Taxonomy" id="395598"/>
    <lineage>
        <taxon>Bacteria</taxon>
        <taxon>Pseudomonadati</taxon>
        <taxon>Pseudomonadota</taxon>
        <taxon>Gammaproteobacteria</taxon>
        <taxon>Pseudomonadales</taxon>
        <taxon>Pseudomonadaceae</taxon>
        <taxon>Pseudomonas</taxon>
    </lineage>
</organism>
<reference evidence="4 5" key="1">
    <citation type="submission" date="2016-10" db="EMBL/GenBank/DDBJ databases">
        <authorList>
            <person name="de Groot N.N."/>
        </authorList>
    </citation>
    <scope>NUCLEOTIDE SEQUENCE [LARGE SCALE GENOMIC DNA]</scope>
    <source>
        <strain evidence="4 5">BS3776</strain>
    </source>
</reference>
<dbReference type="PANTHER" id="PTHR43072:SF23">
    <property type="entry name" value="UPF0039 PROTEIN C11D3.02C"/>
    <property type="match status" value="1"/>
</dbReference>
<dbReference type="PANTHER" id="PTHR43072">
    <property type="entry name" value="N-ACETYLTRANSFERASE"/>
    <property type="match status" value="1"/>
</dbReference>
<dbReference type="InterPro" id="IPR000182">
    <property type="entry name" value="GNAT_dom"/>
</dbReference>
<dbReference type="SUPFAM" id="SSF55729">
    <property type="entry name" value="Acyl-CoA N-acyltransferases (Nat)"/>
    <property type="match status" value="1"/>
</dbReference>
<dbReference type="Proteomes" id="UP000198549">
    <property type="component" value="Chromosome I"/>
</dbReference>
<gene>
    <name evidence="4" type="ORF">SAMN04490202_0861</name>
</gene>
<evidence type="ECO:0000313" key="4">
    <source>
        <dbReference type="EMBL" id="SDO42924.1"/>
    </source>
</evidence>
<evidence type="ECO:0000256" key="2">
    <source>
        <dbReference type="ARBA" id="ARBA00023315"/>
    </source>
</evidence>